<evidence type="ECO:0000256" key="4">
    <source>
        <dbReference type="ARBA" id="ARBA00012448"/>
    </source>
</evidence>
<feature type="binding site" evidence="14">
    <location>
        <position position="231"/>
    </location>
    <ligand>
        <name>substrate</name>
    </ligand>
</feature>
<evidence type="ECO:0000256" key="8">
    <source>
        <dbReference type="ARBA" id="ARBA00022801"/>
    </source>
</evidence>
<accession>A0A1T5L9X8</accession>
<feature type="signal peptide" evidence="16">
    <location>
        <begin position="1"/>
        <end position="27"/>
    </location>
</feature>
<evidence type="ECO:0000256" key="2">
    <source>
        <dbReference type="ARBA" id="ARBA00004752"/>
    </source>
</evidence>
<keyword evidence="10" id="KW-0573">Peptidoglycan synthesis</keyword>
<evidence type="ECO:0000256" key="1">
    <source>
        <dbReference type="ARBA" id="ARBA00003217"/>
    </source>
</evidence>
<dbReference type="Proteomes" id="UP000190285">
    <property type="component" value="Unassembled WGS sequence"/>
</dbReference>
<comment type="pathway">
    <text evidence="2">Cell wall biogenesis; peptidoglycan biosynthesis.</text>
</comment>
<evidence type="ECO:0000256" key="3">
    <source>
        <dbReference type="ARBA" id="ARBA00007164"/>
    </source>
</evidence>
<name>A0A1T5L9X8_9FIRM</name>
<keyword evidence="11" id="KW-0961">Cell wall biogenesis/degradation</keyword>
<evidence type="ECO:0000256" key="7">
    <source>
        <dbReference type="ARBA" id="ARBA00022729"/>
    </source>
</evidence>
<dbReference type="EC" id="3.4.16.4" evidence="4"/>
<organism evidence="18 19">
    <name type="scientific">Maledivibacter halophilus</name>
    <dbReference type="NCBI Taxonomy" id="36842"/>
    <lineage>
        <taxon>Bacteria</taxon>
        <taxon>Bacillati</taxon>
        <taxon>Bacillota</taxon>
        <taxon>Clostridia</taxon>
        <taxon>Peptostreptococcales</taxon>
        <taxon>Caminicellaceae</taxon>
        <taxon>Maledivibacter</taxon>
    </lineage>
</organism>
<evidence type="ECO:0000256" key="6">
    <source>
        <dbReference type="ARBA" id="ARBA00022670"/>
    </source>
</evidence>
<dbReference type="GO" id="GO:0009002">
    <property type="term" value="F:serine-type D-Ala-D-Ala carboxypeptidase activity"/>
    <property type="evidence" value="ECO:0007669"/>
    <property type="project" value="UniProtKB-EC"/>
</dbReference>
<dbReference type="InterPro" id="IPR037167">
    <property type="entry name" value="Peptidase_S11_C_sf"/>
</dbReference>
<dbReference type="UniPathway" id="UPA00219"/>
<dbReference type="InterPro" id="IPR001967">
    <property type="entry name" value="Peptidase_S11_N"/>
</dbReference>
<dbReference type="GO" id="GO:0009252">
    <property type="term" value="P:peptidoglycan biosynthetic process"/>
    <property type="evidence" value="ECO:0007669"/>
    <property type="project" value="UniProtKB-UniPathway"/>
</dbReference>
<comment type="function">
    <text evidence="1">Removes C-terminal D-alanyl residues from sugar-peptide cell wall precursors.</text>
</comment>
<dbReference type="EMBL" id="FUZT01000006">
    <property type="protein sequence ID" value="SKC72724.1"/>
    <property type="molecule type" value="Genomic_DNA"/>
</dbReference>
<dbReference type="SUPFAM" id="SSF69189">
    <property type="entry name" value="Penicillin-binding protein associated domain"/>
    <property type="match status" value="1"/>
</dbReference>
<dbReference type="PANTHER" id="PTHR21581:SF6">
    <property type="entry name" value="TRAFFICKING PROTEIN PARTICLE COMPLEX SUBUNIT 12"/>
    <property type="match status" value="1"/>
</dbReference>
<dbReference type="PRINTS" id="PR00725">
    <property type="entry name" value="DADACBPTASE1"/>
</dbReference>
<evidence type="ECO:0000256" key="15">
    <source>
        <dbReference type="RuleBase" id="RU004016"/>
    </source>
</evidence>
<reference evidence="18 19" key="1">
    <citation type="submission" date="2017-02" db="EMBL/GenBank/DDBJ databases">
        <authorList>
            <person name="Peterson S.W."/>
        </authorList>
    </citation>
    <scope>NUCLEOTIDE SEQUENCE [LARGE SCALE GENOMIC DNA]</scope>
    <source>
        <strain evidence="18 19">M1</strain>
    </source>
</reference>
<comment type="catalytic activity">
    <reaction evidence="12">
        <text>Preferential cleavage: (Ac)2-L-Lys-D-Ala-|-D-Ala. Also transpeptidation of peptidyl-alanyl moieties that are N-acyl substituents of D-alanine.</text>
        <dbReference type="EC" id="3.4.16.4"/>
    </reaction>
</comment>
<evidence type="ECO:0000256" key="10">
    <source>
        <dbReference type="ARBA" id="ARBA00022984"/>
    </source>
</evidence>
<evidence type="ECO:0000256" key="14">
    <source>
        <dbReference type="PIRSR" id="PIRSR618044-2"/>
    </source>
</evidence>
<dbReference type="Gene3D" id="2.60.410.10">
    <property type="entry name" value="D-Ala-D-Ala carboxypeptidase, C-terminal domain"/>
    <property type="match status" value="1"/>
</dbReference>
<dbReference type="InterPro" id="IPR012907">
    <property type="entry name" value="Peptidase_S11_C"/>
</dbReference>
<dbReference type="AlphaFoldDB" id="A0A1T5L9X8"/>
<dbReference type="GO" id="GO:0006508">
    <property type="term" value="P:proteolysis"/>
    <property type="evidence" value="ECO:0007669"/>
    <property type="project" value="UniProtKB-KW"/>
</dbReference>
<dbReference type="Pfam" id="PF07943">
    <property type="entry name" value="PBP5_C"/>
    <property type="match status" value="1"/>
</dbReference>
<feature type="active site" evidence="13">
    <location>
        <position position="123"/>
    </location>
</feature>
<dbReference type="GO" id="GO:0071555">
    <property type="term" value="P:cell wall organization"/>
    <property type="evidence" value="ECO:0007669"/>
    <property type="project" value="UniProtKB-KW"/>
</dbReference>
<evidence type="ECO:0000256" key="9">
    <source>
        <dbReference type="ARBA" id="ARBA00022960"/>
    </source>
</evidence>
<keyword evidence="6" id="KW-0645">Protease</keyword>
<feature type="chain" id="PRO_5038370193" description="serine-type D-Ala-D-Ala carboxypeptidase" evidence="16">
    <location>
        <begin position="28"/>
        <end position="388"/>
    </location>
</feature>
<dbReference type="Pfam" id="PF00768">
    <property type="entry name" value="Peptidase_S11"/>
    <property type="match status" value="1"/>
</dbReference>
<dbReference type="OrthoDB" id="9791132at2"/>
<keyword evidence="9" id="KW-0133">Cell shape</keyword>
<protein>
    <recommendedName>
        <fullName evidence="4">serine-type D-Ala-D-Ala carboxypeptidase</fullName>
        <ecNumber evidence="4">3.4.16.4</ecNumber>
    </recommendedName>
</protein>
<evidence type="ECO:0000256" key="12">
    <source>
        <dbReference type="ARBA" id="ARBA00034000"/>
    </source>
</evidence>
<comment type="similarity">
    <text evidence="3 15">Belongs to the peptidase S11 family.</text>
</comment>
<keyword evidence="19" id="KW-1185">Reference proteome</keyword>
<evidence type="ECO:0000313" key="18">
    <source>
        <dbReference type="EMBL" id="SKC72724.1"/>
    </source>
</evidence>
<keyword evidence="7 16" id="KW-0732">Signal</keyword>
<evidence type="ECO:0000256" key="16">
    <source>
        <dbReference type="SAM" id="SignalP"/>
    </source>
</evidence>
<feature type="active site" description="Proton acceptor" evidence="13">
    <location>
        <position position="66"/>
    </location>
</feature>
<evidence type="ECO:0000256" key="11">
    <source>
        <dbReference type="ARBA" id="ARBA00023316"/>
    </source>
</evidence>
<dbReference type="RefSeq" id="WP_079492171.1">
    <property type="nucleotide sequence ID" value="NZ_FUZT01000006.1"/>
</dbReference>
<dbReference type="Gene3D" id="3.40.710.10">
    <property type="entry name" value="DD-peptidase/beta-lactamase superfamily"/>
    <property type="match status" value="1"/>
</dbReference>
<dbReference type="PANTHER" id="PTHR21581">
    <property type="entry name" value="D-ALANYL-D-ALANINE CARBOXYPEPTIDASE"/>
    <property type="match status" value="1"/>
</dbReference>
<evidence type="ECO:0000256" key="13">
    <source>
        <dbReference type="PIRSR" id="PIRSR618044-1"/>
    </source>
</evidence>
<gene>
    <name evidence="18" type="ORF">SAMN02194393_02636</name>
</gene>
<feature type="active site" description="Acyl-ester intermediate" evidence="13">
    <location>
        <position position="63"/>
    </location>
</feature>
<evidence type="ECO:0000256" key="5">
    <source>
        <dbReference type="ARBA" id="ARBA00022645"/>
    </source>
</evidence>
<proteinExistence type="inferred from homology"/>
<dbReference type="InterPro" id="IPR018044">
    <property type="entry name" value="Peptidase_S11"/>
</dbReference>
<sequence>MKNNCNKKIMCLAISAVLLFISSFTYSSGIEFDLDAKSAILIDAGTGKILYEKNIDQKLPPASVTKIMTMLLAMEAIDNKQITLEDKVIISERASSMGGSQLYFEPGEQKTVEQLLKGIAVASANDACVAIAEHIAGTEEVFVKKMNEKATQLGMNNTQFMNTNGLPEEGHYTSARDIALMSRELLKYPMIHKWLKIWMSSMKVGKKGRATLELVNTNRLIRTYPGANGIKTGFTQEARYCLSASATRNNFTLIAVVLGSPTSQVRFAESKKLLDYGFASYESLVIAKNKEVIKEINVEKGKADKVNIIAKEDLRVLVKKGNKQDIKKEIVLPEAIKAPFEKGQKVGEIIVTNNSGENLGKIDLITEVGCEKASMFDTLGKMLKSVSQ</sequence>
<dbReference type="InterPro" id="IPR012338">
    <property type="entry name" value="Beta-lactam/transpept-like"/>
</dbReference>
<evidence type="ECO:0000259" key="17">
    <source>
        <dbReference type="SMART" id="SM00936"/>
    </source>
</evidence>
<dbReference type="SMART" id="SM00936">
    <property type="entry name" value="PBP5_C"/>
    <property type="match status" value="1"/>
</dbReference>
<feature type="domain" description="Peptidase S11 D-Ala-D-Ala carboxypeptidase A C-terminal" evidence="17">
    <location>
        <begin position="281"/>
        <end position="372"/>
    </location>
</feature>
<keyword evidence="5 18" id="KW-0121">Carboxypeptidase</keyword>
<keyword evidence="8" id="KW-0378">Hydrolase</keyword>
<dbReference type="GO" id="GO:0008360">
    <property type="term" value="P:regulation of cell shape"/>
    <property type="evidence" value="ECO:0007669"/>
    <property type="project" value="UniProtKB-KW"/>
</dbReference>
<dbReference type="STRING" id="36842.SAMN02194393_02636"/>
<evidence type="ECO:0000313" key="19">
    <source>
        <dbReference type="Proteomes" id="UP000190285"/>
    </source>
</evidence>
<dbReference type="SUPFAM" id="SSF56601">
    <property type="entry name" value="beta-lactamase/transpeptidase-like"/>
    <property type="match status" value="1"/>
</dbReference>
<dbReference type="InterPro" id="IPR015956">
    <property type="entry name" value="Peniciliin-bd_prot_C_sf"/>
</dbReference>